<evidence type="ECO:0000313" key="1">
    <source>
        <dbReference type="EMBL" id="JAD74334.1"/>
    </source>
</evidence>
<proteinExistence type="predicted"/>
<reference evidence="1" key="1">
    <citation type="submission" date="2014-09" db="EMBL/GenBank/DDBJ databases">
        <authorList>
            <person name="Magalhaes I.L.F."/>
            <person name="Oliveira U."/>
            <person name="Santos F.R."/>
            <person name="Vidigal T.H.D.A."/>
            <person name="Brescovit A.D."/>
            <person name="Santos A.J."/>
        </authorList>
    </citation>
    <scope>NUCLEOTIDE SEQUENCE</scope>
    <source>
        <tissue evidence="1">Shoot tissue taken approximately 20 cm above the soil surface</tissue>
    </source>
</reference>
<protein>
    <submittedName>
        <fullName evidence="1">Uncharacterized protein</fullName>
    </submittedName>
</protein>
<name>A0A0A9CDD7_ARUDO</name>
<dbReference type="AlphaFoldDB" id="A0A0A9CDD7"/>
<sequence>MHGHLGQLTRTVEQQLCLSLLKGYLSYKRRDGDLDGLSSCVIGMPKSTD</sequence>
<reference evidence="1" key="2">
    <citation type="journal article" date="2015" name="Data Brief">
        <title>Shoot transcriptome of the giant reed, Arundo donax.</title>
        <authorList>
            <person name="Barrero R.A."/>
            <person name="Guerrero F.D."/>
            <person name="Moolhuijzen P."/>
            <person name="Goolsby J.A."/>
            <person name="Tidwell J."/>
            <person name="Bellgard S.E."/>
            <person name="Bellgard M.I."/>
        </authorList>
    </citation>
    <scope>NUCLEOTIDE SEQUENCE</scope>
    <source>
        <tissue evidence="1">Shoot tissue taken approximately 20 cm above the soil surface</tissue>
    </source>
</reference>
<organism evidence="1">
    <name type="scientific">Arundo donax</name>
    <name type="common">Giant reed</name>
    <name type="synonym">Donax arundinaceus</name>
    <dbReference type="NCBI Taxonomy" id="35708"/>
    <lineage>
        <taxon>Eukaryota</taxon>
        <taxon>Viridiplantae</taxon>
        <taxon>Streptophyta</taxon>
        <taxon>Embryophyta</taxon>
        <taxon>Tracheophyta</taxon>
        <taxon>Spermatophyta</taxon>
        <taxon>Magnoliopsida</taxon>
        <taxon>Liliopsida</taxon>
        <taxon>Poales</taxon>
        <taxon>Poaceae</taxon>
        <taxon>PACMAD clade</taxon>
        <taxon>Arundinoideae</taxon>
        <taxon>Arundineae</taxon>
        <taxon>Arundo</taxon>
    </lineage>
</organism>
<accession>A0A0A9CDD7</accession>
<dbReference type="EMBL" id="GBRH01223561">
    <property type="protein sequence ID" value="JAD74334.1"/>
    <property type="molecule type" value="Transcribed_RNA"/>
</dbReference>